<evidence type="ECO:0000313" key="2">
    <source>
        <dbReference type="EMBL" id="MBX61041.1"/>
    </source>
</evidence>
<feature type="transmembrane region" description="Helical" evidence="1">
    <location>
        <begin position="12"/>
        <end position="29"/>
    </location>
</feature>
<keyword evidence="1" id="KW-0472">Membrane</keyword>
<protein>
    <submittedName>
        <fullName evidence="2">Uncharacterized protein</fullName>
    </submittedName>
</protein>
<name>A0A2P2Q236_RHIMU</name>
<organism evidence="2">
    <name type="scientific">Rhizophora mucronata</name>
    <name type="common">Asiatic mangrove</name>
    <dbReference type="NCBI Taxonomy" id="61149"/>
    <lineage>
        <taxon>Eukaryota</taxon>
        <taxon>Viridiplantae</taxon>
        <taxon>Streptophyta</taxon>
        <taxon>Embryophyta</taxon>
        <taxon>Tracheophyta</taxon>
        <taxon>Spermatophyta</taxon>
        <taxon>Magnoliopsida</taxon>
        <taxon>eudicotyledons</taxon>
        <taxon>Gunneridae</taxon>
        <taxon>Pentapetalae</taxon>
        <taxon>rosids</taxon>
        <taxon>fabids</taxon>
        <taxon>Malpighiales</taxon>
        <taxon>Rhizophoraceae</taxon>
        <taxon>Rhizophora</taxon>
    </lineage>
</organism>
<accession>A0A2P2Q236</accession>
<dbReference type="AlphaFoldDB" id="A0A2P2Q236"/>
<dbReference type="EMBL" id="GGEC01080557">
    <property type="protein sequence ID" value="MBX61041.1"/>
    <property type="molecule type" value="Transcribed_RNA"/>
</dbReference>
<reference evidence="2" key="1">
    <citation type="submission" date="2018-02" db="EMBL/GenBank/DDBJ databases">
        <title>Rhizophora mucronata_Transcriptome.</title>
        <authorList>
            <person name="Meera S.P."/>
            <person name="Sreeshan A."/>
            <person name="Augustine A."/>
        </authorList>
    </citation>
    <scope>NUCLEOTIDE SEQUENCE</scope>
    <source>
        <tissue evidence="2">Leaf</tissue>
    </source>
</reference>
<sequence>MSLIWLSIGNQSSINSIFLWIFVYSFIFTSHGR</sequence>
<keyword evidence="1" id="KW-1133">Transmembrane helix</keyword>
<keyword evidence="1" id="KW-0812">Transmembrane</keyword>
<evidence type="ECO:0000256" key="1">
    <source>
        <dbReference type="SAM" id="Phobius"/>
    </source>
</evidence>
<proteinExistence type="predicted"/>